<evidence type="ECO:0008006" key="4">
    <source>
        <dbReference type="Google" id="ProtNLM"/>
    </source>
</evidence>
<evidence type="ECO:0000313" key="3">
    <source>
        <dbReference type="Proteomes" id="UP001058860"/>
    </source>
</evidence>
<accession>A0ABY5PAV1</accession>
<dbReference type="RefSeq" id="WP_353862276.1">
    <property type="nucleotide sequence ID" value="NZ_CP088295.1"/>
</dbReference>
<proteinExistence type="predicted"/>
<keyword evidence="3" id="KW-1185">Reference proteome</keyword>
<feature type="compositionally biased region" description="Basic residues" evidence="1">
    <location>
        <begin position="1"/>
        <end position="11"/>
    </location>
</feature>
<gene>
    <name evidence="2" type="ORF">LRS13_13440</name>
</gene>
<feature type="region of interest" description="Disordered" evidence="1">
    <location>
        <begin position="1"/>
        <end position="61"/>
    </location>
</feature>
<reference evidence="3" key="1">
    <citation type="submission" date="2021-11" db="EMBL/GenBank/DDBJ databases">
        <title>Cultivation dependent microbiological survey of springs from the worlds oldest radium mine currently devoted to the extraction of radon-saturated water.</title>
        <authorList>
            <person name="Kapinusova G."/>
            <person name="Smrhova T."/>
            <person name="Strejcek M."/>
            <person name="Suman J."/>
            <person name="Jani K."/>
            <person name="Pajer P."/>
            <person name="Uhlik O."/>
        </authorList>
    </citation>
    <scope>NUCLEOTIDE SEQUENCE [LARGE SCALE GENOMIC DNA]</scope>
    <source>
        <strain evidence="3">J379</strain>
    </source>
</reference>
<name>A0ABY5PAV1_9ACTN</name>
<evidence type="ECO:0000313" key="2">
    <source>
        <dbReference type="EMBL" id="UUY01727.1"/>
    </source>
</evidence>
<organism evidence="2 3">
    <name type="scientific">Svornostia abyssi</name>
    <dbReference type="NCBI Taxonomy" id="2898438"/>
    <lineage>
        <taxon>Bacteria</taxon>
        <taxon>Bacillati</taxon>
        <taxon>Actinomycetota</taxon>
        <taxon>Thermoleophilia</taxon>
        <taxon>Solirubrobacterales</taxon>
        <taxon>Baekduiaceae</taxon>
        <taxon>Svornostia</taxon>
    </lineage>
</organism>
<protein>
    <recommendedName>
        <fullName evidence="4">Antitoxin</fullName>
    </recommendedName>
</protein>
<dbReference type="Proteomes" id="UP001058860">
    <property type="component" value="Chromosome"/>
</dbReference>
<sequence>MDFKKLSKQAKKIVDQRGGTESLKQDAQELQNIAKSKGSMSDKAKKAADALKEPGAPRKQP</sequence>
<dbReference type="EMBL" id="CP088295">
    <property type="protein sequence ID" value="UUY01727.1"/>
    <property type="molecule type" value="Genomic_DNA"/>
</dbReference>
<evidence type="ECO:0000256" key="1">
    <source>
        <dbReference type="SAM" id="MobiDB-lite"/>
    </source>
</evidence>
<feature type="compositionally biased region" description="Basic and acidic residues" evidence="1">
    <location>
        <begin position="40"/>
        <end position="61"/>
    </location>
</feature>